<name>W9QJK9_9ROSA</name>
<evidence type="ECO:0000313" key="1">
    <source>
        <dbReference type="EMBL" id="EXB38595.1"/>
    </source>
</evidence>
<sequence length="65" mass="7229">MQIRGPAQFGSHLLLQSHASRVNISQADQPFLSKARKFNLVRAEACRSPDMGKQLIHCPHSESCV</sequence>
<proteinExistence type="predicted"/>
<accession>W9QJK9</accession>
<dbReference type="AlphaFoldDB" id="W9QJK9"/>
<dbReference type="Proteomes" id="UP000030645">
    <property type="component" value="Unassembled WGS sequence"/>
</dbReference>
<evidence type="ECO:0000313" key="2">
    <source>
        <dbReference type="Proteomes" id="UP000030645"/>
    </source>
</evidence>
<keyword evidence="2" id="KW-1185">Reference proteome</keyword>
<reference evidence="2" key="1">
    <citation type="submission" date="2013-01" db="EMBL/GenBank/DDBJ databases">
        <title>Draft Genome Sequence of a Mulberry Tree, Morus notabilis C.K. Schneid.</title>
        <authorList>
            <person name="He N."/>
            <person name="Zhao S."/>
        </authorList>
    </citation>
    <scope>NUCLEOTIDE SEQUENCE</scope>
</reference>
<organism evidence="1 2">
    <name type="scientific">Morus notabilis</name>
    <dbReference type="NCBI Taxonomy" id="981085"/>
    <lineage>
        <taxon>Eukaryota</taxon>
        <taxon>Viridiplantae</taxon>
        <taxon>Streptophyta</taxon>
        <taxon>Embryophyta</taxon>
        <taxon>Tracheophyta</taxon>
        <taxon>Spermatophyta</taxon>
        <taxon>Magnoliopsida</taxon>
        <taxon>eudicotyledons</taxon>
        <taxon>Gunneridae</taxon>
        <taxon>Pentapetalae</taxon>
        <taxon>rosids</taxon>
        <taxon>fabids</taxon>
        <taxon>Rosales</taxon>
        <taxon>Moraceae</taxon>
        <taxon>Moreae</taxon>
        <taxon>Morus</taxon>
    </lineage>
</organism>
<protein>
    <submittedName>
        <fullName evidence="1">Uncharacterized protein</fullName>
    </submittedName>
</protein>
<gene>
    <name evidence="1" type="ORF">L484_003476</name>
</gene>
<dbReference type="EMBL" id="KE343699">
    <property type="protein sequence ID" value="EXB38595.1"/>
    <property type="molecule type" value="Genomic_DNA"/>
</dbReference>